<accession>A0AC35F7J1</accession>
<dbReference type="Proteomes" id="UP000887580">
    <property type="component" value="Unplaced"/>
</dbReference>
<protein>
    <submittedName>
        <fullName evidence="2">Glutathione peroxidase</fullName>
    </submittedName>
</protein>
<reference evidence="2" key="1">
    <citation type="submission" date="2022-11" db="UniProtKB">
        <authorList>
            <consortium name="WormBaseParasite"/>
        </authorList>
    </citation>
    <scope>IDENTIFICATION</scope>
</reference>
<dbReference type="WBParaSite" id="PS1159_v2.g14591.t1">
    <property type="protein sequence ID" value="PS1159_v2.g14591.t1"/>
    <property type="gene ID" value="PS1159_v2.g14591"/>
</dbReference>
<evidence type="ECO:0000313" key="1">
    <source>
        <dbReference type="Proteomes" id="UP000887580"/>
    </source>
</evidence>
<name>A0AC35F7J1_9BILA</name>
<sequence length="184" mass="21035">MISAAPRLVSLNTAARAASASAGNRPKNIYEFTATDIDGNEVSMDRYKGNIVIITNVASKCQTTESNYLEFKALLDEYGPRGLKIAAFPSDQFLKEEPWDEQKIKEYVQTKYNFTGDLYSKIKVNGKEAHPLFKFLQHEQEGTLFDFIKWNFTKFLVNRNGEVVERYAPTKHPKKMAQDIEKLL</sequence>
<organism evidence="1 2">
    <name type="scientific">Panagrolaimus sp. PS1159</name>
    <dbReference type="NCBI Taxonomy" id="55785"/>
    <lineage>
        <taxon>Eukaryota</taxon>
        <taxon>Metazoa</taxon>
        <taxon>Ecdysozoa</taxon>
        <taxon>Nematoda</taxon>
        <taxon>Chromadorea</taxon>
        <taxon>Rhabditida</taxon>
        <taxon>Tylenchina</taxon>
        <taxon>Panagrolaimomorpha</taxon>
        <taxon>Panagrolaimoidea</taxon>
        <taxon>Panagrolaimidae</taxon>
        <taxon>Panagrolaimus</taxon>
    </lineage>
</organism>
<proteinExistence type="predicted"/>
<evidence type="ECO:0000313" key="2">
    <source>
        <dbReference type="WBParaSite" id="PS1159_v2.g14591.t1"/>
    </source>
</evidence>